<accession>A0AAN8NLX3</accession>
<organism evidence="1 2">
    <name type="scientific">Arthrobotrys conoides</name>
    <dbReference type="NCBI Taxonomy" id="74498"/>
    <lineage>
        <taxon>Eukaryota</taxon>
        <taxon>Fungi</taxon>
        <taxon>Dikarya</taxon>
        <taxon>Ascomycota</taxon>
        <taxon>Pezizomycotina</taxon>
        <taxon>Orbiliomycetes</taxon>
        <taxon>Orbiliales</taxon>
        <taxon>Orbiliaceae</taxon>
        <taxon>Arthrobotrys</taxon>
    </lineage>
</organism>
<keyword evidence="2" id="KW-1185">Reference proteome</keyword>
<dbReference type="EMBL" id="JAVHJM010000007">
    <property type="protein sequence ID" value="KAK6510772.1"/>
    <property type="molecule type" value="Genomic_DNA"/>
</dbReference>
<sequence>MQLQPDVLSLSKLSILVISLGAWEPKQNIVMMGPNSLNRRRGKTPCIGLWTPAHKQTHSLSREERLGCLKFMRNMDGDEYMKDLAVSGRQCQERSFPVRFCRDASYIRSMHIL</sequence>
<gene>
    <name evidence="1" type="ORF">TWF506_009868</name>
</gene>
<protein>
    <submittedName>
        <fullName evidence="1">Uncharacterized protein</fullName>
    </submittedName>
</protein>
<dbReference type="AlphaFoldDB" id="A0AAN8NLX3"/>
<reference evidence="1 2" key="1">
    <citation type="submission" date="2019-10" db="EMBL/GenBank/DDBJ databases">
        <authorList>
            <person name="Palmer J.M."/>
        </authorList>
    </citation>
    <scope>NUCLEOTIDE SEQUENCE [LARGE SCALE GENOMIC DNA]</scope>
    <source>
        <strain evidence="1 2">TWF506</strain>
    </source>
</reference>
<name>A0AAN8NLX3_9PEZI</name>
<comment type="caution">
    <text evidence="1">The sequence shown here is derived from an EMBL/GenBank/DDBJ whole genome shotgun (WGS) entry which is preliminary data.</text>
</comment>
<proteinExistence type="predicted"/>
<evidence type="ECO:0000313" key="2">
    <source>
        <dbReference type="Proteomes" id="UP001307849"/>
    </source>
</evidence>
<dbReference type="Proteomes" id="UP001307849">
    <property type="component" value="Unassembled WGS sequence"/>
</dbReference>
<evidence type="ECO:0000313" key="1">
    <source>
        <dbReference type="EMBL" id="KAK6510772.1"/>
    </source>
</evidence>